<keyword evidence="6 9" id="KW-1133">Transmembrane helix</keyword>
<keyword evidence="4 9" id="KW-0808">Transferase</keyword>
<dbReference type="SUPFAM" id="SSF56317">
    <property type="entry name" value="Carbon-nitrogen hydrolase"/>
    <property type="match status" value="1"/>
</dbReference>
<keyword evidence="8 9" id="KW-0012">Acyltransferase</keyword>
<evidence type="ECO:0000313" key="12">
    <source>
        <dbReference type="Proteomes" id="UP000199356"/>
    </source>
</evidence>
<comment type="function">
    <text evidence="9">Catalyzes the phospholipid dependent N-acylation of the N-terminal cysteine of apolipoprotein, the last step in lipoprotein maturation.</text>
</comment>
<feature type="transmembrane region" description="Helical" evidence="9">
    <location>
        <begin position="488"/>
        <end position="504"/>
    </location>
</feature>
<accession>A0A1I5KQM6</accession>
<evidence type="ECO:0000259" key="10">
    <source>
        <dbReference type="PROSITE" id="PS50263"/>
    </source>
</evidence>
<feature type="transmembrane region" description="Helical" evidence="9">
    <location>
        <begin position="38"/>
        <end position="57"/>
    </location>
</feature>
<evidence type="ECO:0000256" key="7">
    <source>
        <dbReference type="ARBA" id="ARBA00023136"/>
    </source>
</evidence>
<keyword evidence="5 9" id="KW-0812">Transmembrane</keyword>
<comment type="similarity">
    <text evidence="2 9">Belongs to the CN hydrolase family. Apolipoprotein N-acyltransferase subfamily.</text>
</comment>
<dbReference type="EC" id="2.3.1.269" evidence="9"/>
<evidence type="ECO:0000256" key="9">
    <source>
        <dbReference type="HAMAP-Rule" id="MF_01148"/>
    </source>
</evidence>
<dbReference type="InterPro" id="IPR045378">
    <property type="entry name" value="LNT_N"/>
</dbReference>
<dbReference type="NCBIfam" id="TIGR00546">
    <property type="entry name" value="lnt"/>
    <property type="match status" value="1"/>
</dbReference>
<feature type="domain" description="CN hydrolase" evidence="10">
    <location>
        <begin position="237"/>
        <end position="475"/>
    </location>
</feature>
<dbReference type="STRING" id="441119.SAMN04488047_101266"/>
<keyword evidence="11" id="KW-0449">Lipoprotein</keyword>
<feature type="transmembrane region" description="Helical" evidence="9">
    <location>
        <begin position="169"/>
        <end position="192"/>
    </location>
</feature>
<dbReference type="RefSeq" id="WP_245759139.1">
    <property type="nucleotide sequence ID" value="NZ_FOXA01000001.1"/>
</dbReference>
<dbReference type="PANTHER" id="PTHR38686:SF1">
    <property type="entry name" value="APOLIPOPROTEIN N-ACYLTRANSFERASE"/>
    <property type="match status" value="1"/>
</dbReference>
<dbReference type="Gene3D" id="3.60.110.10">
    <property type="entry name" value="Carbon-nitrogen hydrolase"/>
    <property type="match status" value="1"/>
</dbReference>
<evidence type="ECO:0000256" key="8">
    <source>
        <dbReference type="ARBA" id="ARBA00023315"/>
    </source>
</evidence>
<proteinExistence type="inferred from homology"/>
<protein>
    <recommendedName>
        <fullName evidence="9">Apolipoprotein N-acyltransferase</fullName>
        <shortName evidence="9">ALP N-acyltransferase</shortName>
        <ecNumber evidence="9">2.3.1.269</ecNumber>
    </recommendedName>
</protein>
<feature type="transmembrane region" description="Helical" evidence="9">
    <location>
        <begin position="204"/>
        <end position="221"/>
    </location>
</feature>
<dbReference type="UniPathway" id="UPA00666"/>
<comment type="pathway">
    <text evidence="9">Protein modification; lipoprotein biosynthesis (N-acyl transfer).</text>
</comment>
<keyword evidence="7 9" id="KW-0472">Membrane</keyword>
<dbReference type="GO" id="GO:0005886">
    <property type="term" value="C:plasma membrane"/>
    <property type="evidence" value="ECO:0007669"/>
    <property type="project" value="UniProtKB-SubCell"/>
</dbReference>
<dbReference type="Pfam" id="PF20154">
    <property type="entry name" value="LNT_N"/>
    <property type="match status" value="1"/>
</dbReference>
<dbReference type="Proteomes" id="UP000199356">
    <property type="component" value="Unassembled WGS sequence"/>
</dbReference>
<keyword evidence="3 9" id="KW-1003">Cell membrane</keyword>
<evidence type="ECO:0000256" key="5">
    <source>
        <dbReference type="ARBA" id="ARBA00022692"/>
    </source>
</evidence>
<evidence type="ECO:0000256" key="3">
    <source>
        <dbReference type="ARBA" id="ARBA00022475"/>
    </source>
</evidence>
<keyword evidence="12" id="KW-1185">Reference proteome</keyword>
<dbReference type="CDD" id="cd07571">
    <property type="entry name" value="ALP_N-acyl_transferase"/>
    <property type="match status" value="1"/>
</dbReference>
<organism evidence="11 12">
    <name type="scientific">Tranquillimonas alkanivorans</name>
    <dbReference type="NCBI Taxonomy" id="441119"/>
    <lineage>
        <taxon>Bacteria</taxon>
        <taxon>Pseudomonadati</taxon>
        <taxon>Pseudomonadota</taxon>
        <taxon>Alphaproteobacteria</taxon>
        <taxon>Rhodobacterales</taxon>
        <taxon>Roseobacteraceae</taxon>
        <taxon>Tranquillimonas</taxon>
    </lineage>
</organism>
<feature type="transmembrane region" description="Helical" evidence="9">
    <location>
        <begin position="98"/>
        <end position="118"/>
    </location>
</feature>
<dbReference type="Pfam" id="PF00795">
    <property type="entry name" value="CN_hydrolase"/>
    <property type="match status" value="1"/>
</dbReference>
<dbReference type="PROSITE" id="PS50263">
    <property type="entry name" value="CN_HYDROLASE"/>
    <property type="match status" value="1"/>
</dbReference>
<evidence type="ECO:0000256" key="4">
    <source>
        <dbReference type="ARBA" id="ARBA00022679"/>
    </source>
</evidence>
<evidence type="ECO:0000256" key="2">
    <source>
        <dbReference type="ARBA" id="ARBA00010065"/>
    </source>
</evidence>
<dbReference type="InterPro" id="IPR003010">
    <property type="entry name" value="C-N_Hydrolase"/>
</dbReference>
<comment type="catalytic activity">
    <reaction evidence="9">
        <text>N-terminal S-1,2-diacyl-sn-glyceryl-L-cysteinyl-[lipoprotein] + a glycerophospholipid = N-acyl-S-1,2-diacyl-sn-glyceryl-L-cysteinyl-[lipoprotein] + a 2-acyl-sn-glycero-3-phospholipid + H(+)</text>
        <dbReference type="Rhea" id="RHEA:48228"/>
        <dbReference type="Rhea" id="RHEA-COMP:14681"/>
        <dbReference type="Rhea" id="RHEA-COMP:14684"/>
        <dbReference type="ChEBI" id="CHEBI:15378"/>
        <dbReference type="ChEBI" id="CHEBI:136912"/>
        <dbReference type="ChEBI" id="CHEBI:140656"/>
        <dbReference type="ChEBI" id="CHEBI:140657"/>
        <dbReference type="ChEBI" id="CHEBI:140660"/>
        <dbReference type="EC" id="2.3.1.269"/>
    </reaction>
</comment>
<dbReference type="PANTHER" id="PTHR38686">
    <property type="entry name" value="APOLIPOPROTEIN N-ACYLTRANSFERASE"/>
    <property type="match status" value="1"/>
</dbReference>
<dbReference type="InterPro" id="IPR004563">
    <property type="entry name" value="Apolipo_AcylTrfase"/>
</dbReference>
<dbReference type="InterPro" id="IPR036526">
    <property type="entry name" value="C-N_Hydrolase_sf"/>
</dbReference>
<name>A0A1I5KQM6_9RHOB</name>
<gene>
    <name evidence="9" type="primary">lnt</name>
    <name evidence="11" type="ORF">SAMN04488047_101266</name>
</gene>
<dbReference type="AlphaFoldDB" id="A0A1I5KQM6"/>
<reference evidence="11 12" key="1">
    <citation type="submission" date="2016-10" db="EMBL/GenBank/DDBJ databases">
        <authorList>
            <person name="de Groot N.N."/>
        </authorList>
    </citation>
    <scope>NUCLEOTIDE SEQUENCE [LARGE SCALE GENOMIC DNA]</scope>
    <source>
        <strain evidence="11 12">DSM 19547</strain>
    </source>
</reference>
<evidence type="ECO:0000256" key="1">
    <source>
        <dbReference type="ARBA" id="ARBA00004651"/>
    </source>
</evidence>
<feature type="transmembrane region" description="Helical" evidence="9">
    <location>
        <begin position="66"/>
        <end position="86"/>
    </location>
</feature>
<evidence type="ECO:0000256" key="6">
    <source>
        <dbReference type="ARBA" id="ARBA00022989"/>
    </source>
</evidence>
<dbReference type="HAMAP" id="MF_01148">
    <property type="entry name" value="Lnt"/>
    <property type="match status" value="1"/>
</dbReference>
<feature type="transmembrane region" description="Helical" evidence="9">
    <location>
        <begin position="130"/>
        <end position="149"/>
    </location>
</feature>
<sequence length="510" mass="54542">MPDAVGVAARLPRLPALVASRPAAASLGAGVLAGLGHVPFSLVPLALGGLALSLILLDRARSTRAAFLAGWLTGTGYFATTLHWIVEPFLVDVGRHGWMAPFALVFIATGLALFWGAAFGAARWLGRSGWPLAFAWATALAVAEMLRGYVLTGFPWALVGYVWTEGPAIQLASVTGAFGLTFLTLALVAVAVRLSQRPGPAWKAVLALPWLLPLGAGWLMLEPSTVMPEEPAVVRLVQPNAPQHRKWDPDWVPLYFDRQLDYTRAPGKPDLIVWPETAVPFLLEDGHPALARIAEAAGDTPLVLGGQRVEGLRAFNSLILTGDDGGVAALYDKHHLVPFGEYIPFGQLARLAGLRSFAARDGYGYTPGPGPALLDLGPLGQVLPLICYEAIFPQDVTGAPRRPDWMLQITNDAWFGTFSGPYQHLAQARVRAVEQGVPMLRVANTGVSAVIDAQGRITASLPLGEAGFLDARLPAARPPTLYARTGDWATLGVLLLAFASLLASRRRERR</sequence>
<dbReference type="EMBL" id="FOXA01000001">
    <property type="protein sequence ID" value="SFO87399.1"/>
    <property type="molecule type" value="Genomic_DNA"/>
</dbReference>
<dbReference type="GO" id="GO:0042158">
    <property type="term" value="P:lipoprotein biosynthetic process"/>
    <property type="evidence" value="ECO:0007669"/>
    <property type="project" value="UniProtKB-UniRule"/>
</dbReference>
<evidence type="ECO:0000313" key="11">
    <source>
        <dbReference type="EMBL" id="SFO87399.1"/>
    </source>
</evidence>
<dbReference type="GO" id="GO:0016410">
    <property type="term" value="F:N-acyltransferase activity"/>
    <property type="evidence" value="ECO:0007669"/>
    <property type="project" value="UniProtKB-UniRule"/>
</dbReference>
<comment type="subcellular location">
    <subcellularLocation>
        <location evidence="1 9">Cell membrane</location>
        <topology evidence="1 9">Multi-pass membrane protein</topology>
    </subcellularLocation>
</comment>